<feature type="binding site" evidence="7">
    <location>
        <position position="171"/>
    </location>
    <ligand>
        <name>3-phosphoshikimate</name>
        <dbReference type="ChEBI" id="CHEBI:145989"/>
    </ligand>
</feature>
<feature type="binding site" evidence="7">
    <location>
        <position position="144"/>
    </location>
    <ligand>
        <name>3-phosphoshikimate</name>
        <dbReference type="ChEBI" id="CHEBI:145989"/>
    </ligand>
</feature>
<sequence length="402" mass="44324">MTIQKNSSIYGTANLLPASKSISNRVLIINALAGNASQLHNLSDANDTQLMLRLVNSKDRIIDVEDAGTTMRFLTAYFSITNQRKVLTGTQRMKERPIGILVDALRTLGADIDYQEKEGYPPLTINGFNGQKTTSLKIRGDISSQFISAIMMVAPVLPQGIKLELEGKIGSRPYIEMTASLMAQFGVKTKFVGNLITVTPQTYTPTEFTVESDWSAASYWFAITALAEKAEVLLPRISLHSLQGDRAIVDIMKTLGVEAEIEGSQLKLSKGSITKELRWDFTHCPDLAQTVAVVCAAKGVKGSFTGLESLRIKETDRITALQNELKKIGADLIEESSQWTLVPTDKLPTRVTFATYKDHRMAMAFAPLATLMDVDIENPGVVKKSYPNYWNDLKAVGFHLTE</sequence>
<name>A0ABS5VL72_9BACT</name>
<evidence type="ECO:0000256" key="7">
    <source>
        <dbReference type="HAMAP-Rule" id="MF_00210"/>
    </source>
</evidence>
<comment type="catalytic activity">
    <reaction evidence="6">
        <text>3-phosphoshikimate + phosphoenolpyruvate = 5-O-(1-carboxyvinyl)-3-phosphoshikimate + phosphate</text>
        <dbReference type="Rhea" id="RHEA:21256"/>
        <dbReference type="ChEBI" id="CHEBI:43474"/>
        <dbReference type="ChEBI" id="CHEBI:57701"/>
        <dbReference type="ChEBI" id="CHEBI:58702"/>
        <dbReference type="ChEBI" id="CHEBI:145989"/>
        <dbReference type="EC" id="2.5.1.19"/>
    </reaction>
    <physiologicalReaction direction="left-to-right" evidence="6">
        <dbReference type="Rhea" id="RHEA:21257"/>
    </physiologicalReaction>
</comment>
<reference evidence="9 10" key="1">
    <citation type="submission" date="2021-05" db="EMBL/GenBank/DDBJ databases">
        <title>A Polyphasic approach of four new species of the genus Ohtaekwangia: Ohtaekwangia histidinii sp. nov., Ohtaekwangia cretensis sp. nov., Ohtaekwangia indiensis sp. nov., Ohtaekwangia reichenbachii sp. nov. from diverse environment.</title>
        <authorList>
            <person name="Octaviana S."/>
        </authorList>
    </citation>
    <scope>NUCLEOTIDE SEQUENCE [LARGE SCALE GENOMIC DNA]</scope>
    <source>
        <strain evidence="9 10">PWU20</strain>
    </source>
</reference>
<feature type="binding site" evidence="7">
    <location>
        <position position="317"/>
    </location>
    <ligand>
        <name>phosphoenolpyruvate</name>
        <dbReference type="ChEBI" id="CHEBI:58702"/>
    </ligand>
</feature>
<feature type="binding site" evidence="7">
    <location>
        <position position="145"/>
    </location>
    <ligand>
        <name>phosphoenolpyruvate</name>
        <dbReference type="ChEBI" id="CHEBI:58702"/>
    </ligand>
</feature>
<accession>A0ABS5VL72</accession>
<comment type="similarity">
    <text evidence="2 7">Belongs to the EPSP synthase family.</text>
</comment>
<evidence type="ECO:0000313" key="9">
    <source>
        <dbReference type="EMBL" id="MBT1702126.1"/>
    </source>
</evidence>
<feature type="binding site" evidence="7">
    <location>
        <position position="286"/>
    </location>
    <ligand>
        <name>3-phosphoshikimate</name>
        <dbReference type="ChEBI" id="CHEBI:145989"/>
    </ligand>
</feature>
<comment type="subunit">
    <text evidence="7">Monomer.</text>
</comment>
<feature type="binding site" evidence="7">
    <location>
        <position position="143"/>
    </location>
    <ligand>
        <name>3-phosphoshikimate</name>
        <dbReference type="ChEBI" id="CHEBI:145989"/>
    </ligand>
</feature>
<evidence type="ECO:0000256" key="4">
    <source>
        <dbReference type="ARBA" id="ARBA00022679"/>
    </source>
</evidence>
<feature type="domain" description="Enolpyruvate transferase" evidence="8">
    <location>
        <begin position="7"/>
        <end position="55"/>
    </location>
</feature>
<feature type="binding site" evidence="7">
    <location>
        <position position="96"/>
    </location>
    <ligand>
        <name>phosphoenolpyruvate</name>
        <dbReference type="ChEBI" id="CHEBI:58702"/>
    </ligand>
</feature>
<protein>
    <recommendedName>
        <fullName evidence="7">3-phosphoshikimate 1-carboxyvinyltransferase</fullName>
        <ecNumber evidence="7">2.5.1.19</ecNumber>
    </recommendedName>
    <alternativeName>
        <fullName evidence="7">5-enolpyruvylshikimate-3-phosphate synthase</fullName>
        <shortName evidence="7">EPSP synthase</shortName>
        <shortName evidence="7">EPSPS</shortName>
    </alternativeName>
</protein>
<dbReference type="NCBIfam" id="TIGR01356">
    <property type="entry name" value="aroA"/>
    <property type="match status" value="1"/>
</dbReference>
<organism evidence="9 10">
    <name type="scientific">Chryseosolibacter indicus</name>
    <dbReference type="NCBI Taxonomy" id="2782351"/>
    <lineage>
        <taxon>Bacteria</taxon>
        <taxon>Pseudomonadati</taxon>
        <taxon>Bacteroidota</taxon>
        <taxon>Cytophagia</taxon>
        <taxon>Cytophagales</taxon>
        <taxon>Chryseotaleaceae</taxon>
        <taxon>Chryseosolibacter</taxon>
    </lineage>
</organism>
<dbReference type="InterPro" id="IPR023193">
    <property type="entry name" value="EPSP_synthase_CS"/>
</dbReference>
<feature type="binding site" evidence="7">
    <location>
        <position position="145"/>
    </location>
    <ligand>
        <name>3-phosphoshikimate</name>
        <dbReference type="ChEBI" id="CHEBI:145989"/>
    </ligand>
</feature>
<dbReference type="HAMAP" id="MF_00210">
    <property type="entry name" value="EPSP_synth"/>
    <property type="match status" value="1"/>
</dbReference>
<dbReference type="Pfam" id="PF00275">
    <property type="entry name" value="EPSP_synthase"/>
    <property type="match status" value="2"/>
</dbReference>
<keyword evidence="7" id="KW-0963">Cytoplasm</keyword>
<keyword evidence="5 7" id="KW-0057">Aromatic amino acid biosynthesis</keyword>
<comment type="pathway">
    <text evidence="1 7">Metabolic intermediate biosynthesis; chorismate biosynthesis; chorismate from D-erythrose 4-phosphate and phosphoenolpyruvate: step 6/7.</text>
</comment>
<feature type="binding site" evidence="7">
    <location>
        <position position="313"/>
    </location>
    <ligand>
        <name>3-phosphoshikimate</name>
        <dbReference type="ChEBI" id="CHEBI:145989"/>
    </ligand>
</feature>
<feature type="binding site" evidence="7">
    <location>
        <position position="20"/>
    </location>
    <ligand>
        <name>phosphoenolpyruvate</name>
        <dbReference type="ChEBI" id="CHEBI:58702"/>
    </ligand>
</feature>
<keyword evidence="4 7" id="KW-0808">Transferase</keyword>
<dbReference type="Gene3D" id="3.65.10.10">
    <property type="entry name" value="Enolpyruvate transferase domain"/>
    <property type="match status" value="3"/>
</dbReference>
<comment type="caution">
    <text evidence="7">Lacks conserved residue(s) required for the propagation of feature annotation.</text>
</comment>
<evidence type="ECO:0000256" key="6">
    <source>
        <dbReference type="ARBA" id="ARBA00044633"/>
    </source>
</evidence>
<dbReference type="PIRSF" id="PIRSF000505">
    <property type="entry name" value="EPSPS"/>
    <property type="match status" value="1"/>
</dbReference>
<dbReference type="InterPro" id="IPR006264">
    <property type="entry name" value="EPSP_synthase"/>
</dbReference>
<dbReference type="EC" id="2.5.1.19" evidence="7"/>
<feature type="binding site" evidence="7">
    <location>
        <position position="384"/>
    </location>
    <ligand>
        <name>phosphoenolpyruvate</name>
        <dbReference type="ChEBI" id="CHEBI:58702"/>
    </ligand>
</feature>
<dbReference type="PROSITE" id="PS00885">
    <property type="entry name" value="EPSP_SYNTHASE_2"/>
    <property type="match status" value="1"/>
</dbReference>
<dbReference type="PANTHER" id="PTHR21090">
    <property type="entry name" value="AROM/DEHYDROQUINATE SYNTHASE"/>
    <property type="match status" value="1"/>
</dbReference>
<dbReference type="InterPro" id="IPR001986">
    <property type="entry name" value="Enolpyruvate_Tfrase_dom"/>
</dbReference>
<evidence type="ECO:0000256" key="1">
    <source>
        <dbReference type="ARBA" id="ARBA00004811"/>
    </source>
</evidence>
<gene>
    <name evidence="7 9" type="primary">aroA</name>
    <name evidence="9" type="ORF">KK060_02490</name>
</gene>
<keyword evidence="3 7" id="KW-0028">Amino-acid biosynthesis</keyword>
<evidence type="ECO:0000256" key="5">
    <source>
        <dbReference type="ARBA" id="ARBA00023141"/>
    </source>
</evidence>
<dbReference type="GO" id="GO:0003866">
    <property type="term" value="F:3-phosphoshikimate 1-carboxyvinyltransferase activity"/>
    <property type="evidence" value="ECO:0007669"/>
    <property type="project" value="UniProtKB-EC"/>
</dbReference>
<keyword evidence="10" id="KW-1185">Reference proteome</keyword>
<evidence type="ECO:0000256" key="2">
    <source>
        <dbReference type="ARBA" id="ARBA00009948"/>
    </source>
</evidence>
<dbReference type="InterPro" id="IPR013792">
    <property type="entry name" value="RNA3'P_cycl/enolpyr_Trfase_a/b"/>
</dbReference>
<dbReference type="CDD" id="cd01556">
    <property type="entry name" value="EPSP_synthase"/>
    <property type="match status" value="1"/>
</dbReference>
<dbReference type="EMBL" id="JAHESD010000003">
    <property type="protein sequence ID" value="MBT1702126.1"/>
    <property type="molecule type" value="Genomic_DNA"/>
</dbReference>
<feature type="domain" description="Enolpyruvate transferase" evidence="8">
    <location>
        <begin position="58"/>
        <end position="393"/>
    </location>
</feature>
<evidence type="ECO:0000313" key="10">
    <source>
        <dbReference type="Proteomes" id="UP000772618"/>
    </source>
</evidence>
<feature type="binding site" evidence="7">
    <location>
        <position position="360"/>
    </location>
    <ligand>
        <name>phosphoenolpyruvate</name>
        <dbReference type="ChEBI" id="CHEBI:58702"/>
    </ligand>
</feature>
<dbReference type="Proteomes" id="UP000772618">
    <property type="component" value="Unassembled WGS sequence"/>
</dbReference>
<comment type="caution">
    <text evidence="9">The sequence shown here is derived from an EMBL/GenBank/DDBJ whole genome shotgun (WGS) entry which is preliminary data.</text>
</comment>
<feature type="binding site" evidence="7">
    <location>
        <position position="68"/>
    </location>
    <ligand>
        <name>phosphoenolpyruvate</name>
        <dbReference type="ChEBI" id="CHEBI:58702"/>
    </ligand>
</feature>
<evidence type="ECO:0000256" key="3">
    <source>
        <dbReference type="ARBA" id="ARBA00022605"/>
    </source>
</evidence>
<feature type="active site" description="Proton acceptor" evidence="7">
    <location>
        <position position="286"/>
    </location>
</feature>
<comment type="function">
    <text evidence="7">Catalyzes the transfer of the enolpyruvyl moiety of phosphoenolpyruvate (PEP) to the 5-hydroxyl of shikimate-3-phosphate (S3P) to produce enolpyruvyl shikimate-3-phosphate and inorganic phosphate.</text>
</comment>
<comment type="subcellular location">
    <subcellularLocation>
        <location evidence="7">Cytoplasm</location>
    </subcellularLocation>
</comment>
<dbReference type="InterPro" id="IPR036968">
    <property type="entry name" value="Enolpyruvate_Tfrase_sf"/>
</dbReference>
<evidence type="ECO:0000259" key="8">
    <source>
        <dbReference type="Pfam" id="PF00275"/>
    </source>
</evidence>
<proteinExistence type="inferred from homology"/>
<dbReference type="PANTHER" id="PTHR21090:SF5">
    <property type="entry name" value="PENTAFUNCTIONAL AROM POLYPEPTIDE"/>
    <property type="match status" value="1"/>
</dbReference>
<feature type="binding site" evidence="7">
    <location>
        <position position="21"/>
    </location>
    <ligand>
        <name>3-phosphoshikimate</name>
        <dbReference type="ChEBI" id="CHEBI:145989"/>
    </ligand>
</feature>
<dbReference type="SUPFAM" id="SSF55205">
    <property type="entry name" value="EPT/RTPC-like"/>
    <property type="match status" value="1"/>
</dbReference>
<feature type="binding site" evidence="7">
    <location>
        <position position="20"/>
    </location>
    <ligand>
        <name>3-phosphoshikimate</name>
        <dbReference type="ChEBI" id="CHEBI:145989"/>
    </ligand>
</feature>
<feature type="binding site" evidence="7">
    <location>
        <position position="25"/>
    </location>
    <ligand>
        <name>3-phosphoshikimate</name>
        <dbReference type="ChEBI" id="CHEBI:145989"/>
    </ligand>
</feature>